<sequence>MLSRIRVNLDHRGSPPHRINVKLSRVIMATPAVEDFTPSNMLHTQCTLLYMGPKVFPFFGYTFLSFPMGNGNRRLPNIEETITKTYGPVAGFYKSGRISPSFQWPIPRSIRKLYFVRANFPVPVFLLRLFPGLRSYFGVQTDMFEPLQKFIPLILF</sequence>
<accession>A0A8J2R7R4</accession>
<proteinExistence type="predicted"/>
<protein>
    <submittedName>
        <fullName evidence="1">Uncharacterized protein</fullName>
    </submittedName>
</protein>
<reference evidence="1" key="1">
    <citation type="submission" date="2021-11" db="EMBL/GenBank/DDBJ databases">
        <authorList>
            <person name="Schell T."/>
        </authorList>
    </citation>
    <scope>NUCLEOTIDE SEQUENCE</scope>
    <source>
        <strain evidence="1">M5</strain>
    </source>
</reference>
<evidence type="ECO:0000313" key="1">
    <source>
        <dbReference type="EMBL" id="CAH0098578.1"/>
    </source>
</evidence>
<keyword evidence="2" id="KW-1185">Reference proteome</keyword>
<dbReference type="Proteomes" id="UP000789390">
    <property type="component" value="Unassembled WGS sequence"/>
</dbReference>
<dbReference type="AlphaFoldDB" id="A0A8J2R7R4"/>
<dbReference type="EMBL" id="CAKKLH010000003">
    <property type="protein sequence ID" value="CAH0098578.1"/>
    <property type="molecule type" value="Genomic_DNA"/>
</dbReference>
<name>A0A8J2R7R4_9CRUS</name>
<evidence type="ECO:0000313" key="2">
    <source>
        <dbReference type="Proteomes" id="UP000789390"/>
    </source>
</evidence>
<comment type="caution">
    <text evidence="1">The sequence shown here is derived from an EMBL/GenBank/DDBJ whole genome shotgun (WGS) entry which is preliminary data.</text>
</comment>
<organism evidence="1 2">
    <name type="scientific">Daphnia galeata</name>
    <dbReference type="NCBI Taxonomy" id="27404"/>
    <lineage>
        <taxon>Eukaryota</taxon>
        <taxon>Metazoa</taxon>
        <taxon>Ecdysozoa</taxon>
        <taxon>Arthropoda</taxon>
        <taxon>Crustacea</taxon>
        <taxon>Branchiopoda</taxon>
        <taxon>Diplostraca</taxon>
        <taxon>Cladocera</taxon>
        <taxon>Anomopoda</taxon>
        <taxon>Daphniidae</taxon>
        <taxon>Daphnia</taxon>
    </lineage>
</organism>
<gene>
    <name evidence="1" type="ORF">DGAL_LOCUS661</name>
</gene>